<comment type="caution">
    <text evidence="1">The sequence shown here is derived from an EMBL/GenBank/DDBJ whole genome shotgun (WGS) entry which is preliminary data.</text>
</comment>
<dbReference type="SUPFAM" id="SSF141694">
    <property type="entry name" value="AF2212/PG0164-like"/>
    <property type="match status" value="1"/>
</dbReference>
<sequence>MRFRAVLELNGKTATGLPVPDEVLTALGAGKKPKVTVSINGYSYRSSVGAMGGRSMLPISAEVRAGAGIAAGDTVDVDVELDAAPRTVEVPADLAAALDAEPVVRKAFDALSYSNQRAHVLSVEGAKTEATRTRRIAKVIETLS</sequence>
<dbReference type="RefSeq" id="WP_223096772.1">
    <property type="nucleotide sequence ID" value="NZ_CP061913.1"/>
</dbReference>
<dbReference type="Pfam" id="PF08922">
    <property type="entry name" value="DUF1905"/>
    <property type="match status" value="1"/>
</dbReference>
<dbReference type="Proteomes" id="UP001589608">
    <property type="component" value="Unassembled WGS sequence"/>
</dbReference>
<proteinExistence type="predicted"/>
<reference evidence="1 2" key="1">
    <citation type="submission" date="2024-09" db="EMBL/GenBank/DDBJ databases">
        <authorList>
            <person name="Sun Q."/>
            <person name="Mori K."/>
        </authorList>
    </citation>
    <scope>NUCLEOTIDE SEQUENCE [LARGE SCALE GENOMIC DNA]</scope>
    <source>
        <strain evidence="1 2">JCM 3307</strain>
    </source>
</reference>
<evidence type="ECO:0000313" key="2">
    <source>
        <dbReference type="Proteomes" id="UP001589608"/>
    </source>
</evidence>
<accession>A0ABV5MGX8</accession>
<protein>
    <submittedName>
        <fullName evidence="1">YdeI/OmpD-associated family protein</fullName>
    </submittedName>
</protein>
<organism evidence="1 2">
    <name type="scientific">Dactylosporangium vinaceum</name>
    <dbReference type="NCBI Taxonomy" id="53362"/>
    <lineage>
        <taxon>Bacteria</taxon>
        <taxon>Bacillati</taxon>
        <taxon>Actinomycetota</taxon>
        <taxon>Actinomycetes</taxon>
        <taxon>Micromonosporales</taxon>
        <taxon>Micromonosporaceae</taxon>
        <taxon>Dactylosporangium</taxon>
    </lineage>
</organism>
<evidence type="ECO:0000313" key="1">
    <source>
        <dbReference type="EMBL" id="MFB9448127.1"/>
    </source>
</evidence>
<gene>
    <name evidence="1" type="ORF">ACFFTR_33975</name>
</gene>
<dbReference type="InterPro" id="IPR037079">
    <property type="entry name" value="AF2212/PG0164-like_sf"/>
</dbReference>
<dbReference type="EMBL" id="JBHMCA010000056">
    <property type="protein sequence ID" value="MFB9448127.1"/>
    <property type="molecule type" value="Genomic_DNA"/>
</dbReference>
<dbReference type="InterPro" id="IPR015018">
    <property type="entry name" value="DUF1905"/>
</dbReference>
<keyword evidence="2" id="KW-1185">Reference proteome</keyword>
<name>A0ABV5MGX8_9ACTN</name>
<dbReference type="Pfam" id="PF13376">
    <property type="entry name" value="OmdA"/>
    <property type="match status" value="1"/>
</dbReference>
<dbReference type="Gene3D" id="2.40.30.100">
    <property type="entry name" value="AF2212/PG0164-like"/>
    <property type="match status" value="1"/>
</dbReference>